<dbReference type="GO" id="GO:0005886">
    <property type="term" value="C:plasma membrane"/>
    <property type="evidence" value="ECO:0007669"/>
    <property type="project" value="TreeGrafter"/>
</dbReference>
<dbReference type="InterPro" id="IPR013103">
    <property type="entry name" value="RVT_2"/>
</dbReference>
<feature type="binding site" evidence="6">
    <location>
        <position position="336"/>
    </location>
    <ligand>
        <name>Ca(2+)</name>
        <dbReference type="ChEBI" id="CHEBI:29108"/>
        <label>1</label>
    </ligand>
</feature>
<dbReference type="PANTHER" id="PTHR10502:SF193">
    <property type="entry name" value="ANNEXIN D8"/>
    <property type="match status" value="1"/>
</dbReference>
<feature type="domain" description="Reverse transcriptase Ty1/copia-type" evidence="8">
    <location>
        <begin position="119"/>
        <end position="330"/>
    </location>
</feature>
<evidence type="ECO:0000256" key="1">
    <source>
        <dbReference type="ARBA" id="ARBA00022723"/>
    </source>
</evidence>
<keyword evidence="1 6" id="KW-0479">Metal-binding</keyword>
<dbReference type="PROSITE" id="PS51897">
    <property type="entry name" value="ANNEXIN_2"/>
    <property type="match status" value="4"/>
</dbReference>
<evidence type="ECO:0000256" key="4">
    <source>
        <dbReference type="ARBA" id="ARBA00023216"/>
    </source>
</evidence>
<dbReference type="InterPro" id="IPR018502">
    <property type="entry name" value="Annexin_repeat"/>
</dbReference>
<dbReference type="PRINTS" id="PR00196">
    <property type="entry name" value="ANNEXIN"/>
</dbReference>
<feature type="compositionally biased region" description="Basic and acidic residues" evidence="7">
    <location>
        <begin position="35"/>
        <end position="48"/>
    </location>
</feature>
<evidence type="ECO:0000256" key="6">
    <source>
        <dbReference type="PIRSR" id="PIRSR609118-1"/>
    </source>
</evidence>
<dbReference type="FunFam" id="1.10.220.10:FF:000006">
    <property type="entry name" value="Annexin"/>
    <property type="match status" value="1"/>
</dbReference>
<dbReference type="FunFam" id="1.10.220.10:FF:000001">
    <property type="entry name" value="Annexin"/>
    <property type="match status" value="1"/>
</dbReference>
<dbReference type="InterPro" id="IPR043502">
    <property type="entry name" value="DNA/RNA_pol_sf"/>
</dbReference>
<gene>
    <name evidence="9" type="ORF">QYE76_062999</name>
</gene>
<feature type="binding site" evidence="6">
    <location>
        <position position="376"/>
    </location>
    <ligand>
        <name>Ca(2+)</name>
        <dbReference type="ChEBI" id="CHEBI:29108"/>
        <label>1</label>
    </ligand>
</feature>
<keyword evidence="5" id="KW-0111">Calcium/phospholipid-binding</keyword>
<dbReference type="GO" id="GO:0009409">
    <property type="term" value="P:response to cold"/>
    <property type="evidence" value="ECO:0007669"/>
    <property type="project" value="TreeGrafter"/>
</dbReference>
<dbReference type="GO" id="GO:0005509">
    <property type="term" value="F:calcium ion binding"/>
    <property type="evidence" value="ECO:0007669"/>
    <property type="project" value="InterPro"/>
</dbReference>
<dbReference type="PRINTS" id="PR01814">
    <property type="entry name" value="ANNEXINPLANT"/>
</dbReference>
<evidence type="ECO:0000256" key="3">
    <source>
        <dbReference type="ARBA" id="ARBA00022837"/>
    </source>
</evidence>
<dbReference type="EMBL" id="JAUUTY010000004">
    <property type="protein sequence ID" value="KAK1645194.1"/>
    <property type="molecule type" value="Genomic_DNA"/>
</dbReference>
<dbReference type="Pfam" id="PF00191">
    <property type="entry name" value="Annexin"/>
    <property type="match status" value="2"/>
</dbReference>
<dbReference type="AlphaFoldDB" id="A0AAD8S439"/>
<dbReference type="InterPro" id="IPR037104">
    <property type="entry name" value="Annexin_sf"/>
</dbReference>
<organism evidence="9 10">
    <name type="scientific">Lolium multiflorum</name>
    <name type="common">Italian ryegrass</name>
    <name type="synonym">Lolium perenne subsp. multiflorum</name>
    <dbReference type="NCBI Taxonomy" id="4521"/>
    <lineage>
        <taxon>Eukaryota</taxon>
        <taxon>Viridiplantae</taxon>
        <taxon>Streptophyta</taxon>
        <taxon>Embryophyta</taxon>
        <taxon>Tracheophyta</taxon>
        <taxon>Spermatophyta</taxon>
        <taxon>Magnoliopsida</taxon>
        <taxon>Liliopsida</taxon>
        <taxon>Poales</taxon>
        <taxon>Poaceae</taxon>
        <taxon>BOP clade</taxon>
        <taxon>Pooideae</taxon>
        <taxon>Poodae</taxon>
        <taxon>Poeae</taxon>
        <taxon>Poeae Chloroplast Group 2 (Poeae type)</taxon>
        <taxon>Loliodinae</taxon>
        <taxon>Loliinae</taxon>
        <taxon>Lolium</taxon>
    </lineage>
</organism>
<comment type="caution">
    <text evidence="9">The sequence shown here is derived from an EMBL/GenBank/DDBJ whole genome shotgun (WGS) entry which is preliminary data.</text>
</comment>
<feature type="binding site" evidence="6">
    <location>
        <position position="334"/>
    </location>
    <ligand>
        <name>Ca(2+)</name>
        <dbReference type="ChEBI" id="CHEBI:29108"/>
        <label>1</label>
    </ligand>
</feature>
<proteinExistence type="predicted"/>
<dbReference type="GO" id="GO:0001786">
    <property type="term" value="F:phosphatidylserine binding"/>
    <property type="evidence" value="ECO:0007669"/>
    <property type="project" value="TreeGrafter"/>
</dbReference>
<protein>
    <recommendedName>
        <fullName evidence="8">Reverse transcriptase Ty1/copia-type domain-containing protein</fullName>
    </recommendedName>
</protein>
<evidence type="ECO:0000256" key="2">
    <source>
        <dbReference type="ARBA" id="ARBA00022737"/>
    </source>
</evidence>
<dbReference type="GO" id="GO:0005544">
    <property type="term" value="F:calcium-dependent phospholipid binding"/>
    <property type="evidence" value="ECO:0007669"/>
    <property type="project" value="UniProtKB-KW"/>
</dbReference>
<evidence type="ECO:0000256" key="7">
    <source>
        <dbReference type="SAM" id="MobiDB-lite"/>
    </source>
</evidence>
<dbReference type="GO" id="GO:0005737">
    <property type="term" value="C:cytoplasm"/>
    <property type="evidence" value="ECO:0007669"/>
    <property type="project" value="TreeGrafter"/>
</dbReference>
<dbReference type="Pfam" id="PF07727">
    <property type="entry name" value="RVT_2"/>
    <property type="match status" value="1"/>
</dbReference>
<name>A0AAD8S439_LOLMU</name>
<sequence>MHRRITSHVETEPHSSGPQPDGDPEPNNNGNPEGEENHQSDNEEDPHNNDAPPPPSPVRRSHRERRKAISDDYITYMSEDVDDIGKVEDPTSYKEAIKILNSSKWQIAMEDELKSMGSNDVWDLVEVPDGAKRVGSKWIYKTKYDPKGNIERFKARLVAKGFTQREGIDYNETFSPVSSKDSFRTVMALVAHFDLELHQMDIKTAFLNGDLDEDVYMTQPEGFVVEGKEHLACRLKKSIYGLKQASRQWYLKFDKIIRTFGFTENVKDNCIYVKFKGSRFTILVLYVDDILLACSDKDMLHETKNFLSSNFDMKDLGEASYVLGIEIHRDRSKGWGTDEQAVIYILAHRDAAQRKLIRLAYEEKYSESLTQRLQSELSGDFQTAMSYWILDPVERQAVIANSATKCIDEEYPVIVEIAYANSPAELLKVKQAYHALYKRSLEEDVAANATGNLRDLLLALVGTYRYDGDEVNGGLAKSEAKIIHKAVGNGSITDDGELTRILGTRSKAQLVATFNCFSDDHSTTVTKALLHAEDPTGYTRALRIAARCIADTNKYLVKVLRNAMRSSGTDEESLTRVVVMHAEKDLKEIKDEFHKRASVALEQAVAKETSGDYKTFIMALVGSQ</sequence>
<feature type="compositionally biased region" description="Low complexity" evidence="7">
    <location>
        <begin position="17"/>
        <end position="32"/>
    </location>
</feature>
<dbReference type="SUPFAM" id="SSF47874">
    <property type="entry name" value="Annexin"/>
    <property type="match status" value="1"/>
</dbReference>
<evidence type="ECO:0000259" key="8">
    <source>
        <dbReference type="Pfam" id="PF07727"/>
    </source>
</evidence>
<evidence type="ECO:0000313" key="9">
    <source>
        <dbReference type="EMBL" id="KAK1645194.1"/>
    </source>
</evidence>
<dbReference type="InterPro" id="IPR009118">
    <property type="entry name" value="AnnexinD_plant"/>
</dbReference>
<keyword evidence="2" id="KW-0677">Repeat</keyword>
<feature type="binding site" evidence="6">
    <location>
        <position position="568"/>
    </location>
    <ligand>
        <name>Ca(2+)</name>
        <dbReference type="ChEBI" id="CHEBI:29108"/>
        <label>1</label>
    </ligand>
</feature>
<accession>A0AAD8S439</accession>
<keyword evidence="3 6" id="KW-0106">Calcium</keyword>
<feature type="region of interest" description="Disordered" evidence="7">
    <location>
        <begin position="1"/>
        <end position="65"/>
    </location>
</feature>
<feature type="binding site" evidence="6">
    <location>
        <position position="606"/>
    </location>
    <ligand>
        <name>Ca(2+)</name>
        <dbReference type="ChEBI" id="CHEBI:29108"/>
        <label>1</label>
    </ligand>
</feature>
<dbReference type="SMART" id="SM00335">
    <property type="entry name" value="ANX"/>
    <property type="match status" value="3"/>
</dbReference>
<dbReference type="GO" id="GO:0009414">
    <property type="term" value="P:response to water deprivation"/>
    <property type="evidence" value="ECO:0007669"/>
    <property type="project" value="TreeGrafter"/>
</dbReference>
<feature type="binding site" evidence="6">
    <location>
        <position position="608"/>
    </location>
    <ligand>
        <name>Ca(2+)</name>
        <dbReference type="ChEBI" id="CHEBI:29108"/>
        <label>1</label>
    </ligand>
</feature>
<reference evidence="9" key="1">
    <citation type="submission" date="2023-07" db="EMBL/GenBank/DDBJ databases">
        <title>A chromosome-level genome assembly of Lolium multiflorum.</title>
        <authorList>
            <person name="Chen Y."/>
            <person name="Copetti D."/>
            <person name="Kolliker R."/>
            <person name="Studer B."/>
        </authorList>
    </citation>
    <scope>NUCLEOTIDE SEQUENCE</scope>
    <source>
        <strain evidence="9">02402/16</strain>
        <tissue evidence="9">Leaf</tissue>
    </source>
</reference>
<keyword evidence="4" id="KW-0041">Annexin</keyword>
<evidence type="ECO:0000313" key="10">
    <source>
        <dbReference type="Proteomes" id="UP001231189"/>
    </source>
</evidence>
<dbReference type="Gene3D" id="1.10.220.10">
    <property type="entry name" value="Annexin"/>
    <property type="match status" value="4"/>
</dbReference>
<dbReference type="SUPFAM" id="SSF56672">
    <property type="entry name" value="DNA/RNA polymerases"/>
    <property type="match status" value="1"/>
</dbReference>
<dbReference type="PANTHER" id="PTHR10502">
    <property type="entry name" value="ANNEXIN"/>
    <property type="match status" value="1"/>
</dbReference>
<evidence type="ECO:0000256" key="5">
    <source>
        <dbReference type="ARBA" id="ARBA00023302"/>
    </source>
</evidence>
<dbReference type="GO" id="GO:0009408">
    <property type="term" value="P:response to heat"/>
    <property type="evidence" value="ECO:0007669"/>
    <property type="project" value="TreeGrafter"/>
</dbReference>
<keyword evidence="10" id="KW-1185">Reference proteome</keyword>
<dbReference type="GO" id="GO:0009651">
    <property type="term" value="P:response to salt stress"/>
    <property type="evidence" value="ECO:0007669"/>
    <property type="project" value="TreeGrafter"/>
</dbReference>
<dbReference type="InterPro" id="IPR001464">
    <property type="entry name" value="Annexin"/>
</dbReference>
<feature type="binding site" evidence="6">
    <location>
        <position position="609"/>
    </location>
    <ligand>
        <name>Ca(2+)</name>
        <dbReference type="ChEBI" id="CHEBI:29108"/>
        <label>1</label>
    </ligand>
</feature>
<dbReference type="Proteomes" id="UP001231189">
    <property type="component" value="Unassembled WGS sequence"/>
</dbReference>